<feature type="compositionally biased region" description="Pro residues" evidence="1">
    <location>
        <begin position="328"/>
        <end position="341"/>
    </location>
</feature>
<keyword evidence="3" id="KW-1185">Reference proteome</keyword>
<dbReference type="EMBL" id="JAEHOE010000076">
    <property type="protein sequence ID" value="KAG2489099.1"/>
    <property type="molecule type" value="Genomic_DNA"/>
</dbReference>
<feature type="compositionally biased region" description="Low complexity" evidence="1">
    <location>
        <begin position="401"/>
        <end position="439"/>
    </location>
</feature>
<dbReference type="AlphaFoldDB" id="A0A836BVK3"/>
<gene>
    <name evidence="2" type="ORF">HYH03_012325</name>
</gene>
<protein>
    <submittedName>
        <fullName evidence="2">Uncharacterized protein</fullName>
    </submittedName>
</protein>
<name>A0A836BVK3_9CHLO</name>
<feature type="region of interest" description="Disordered" evidence="1">
    <location>
        <begin position="128"/>
        <end position="194"/>
    </location>
</feature>
<feature type="region of interest" description="Disordered" evidence="1">
    <location>
        <begin position="1"/>
        <end position="26"/>
    </location>
</feature>
<feature type="compositionally biased region" description="Pro residues" evidence="1">
    <location>
        <begin position="271"/>
        <end position="288"/>
    </location>
</feature>
<feature type="compositionally biased region" description="Low complexity" evidence="1">
    <location>
        <begin position="177"/>
        <end position="193"/>
    </location>
</feature>
<organism evidence="2 3">
    <name type="scientific">Edaphochlamys debaryana</name>
    <dbReference type="NCBI Taxonomy" id="47281"/>
    <lineage>
        <taxon>Eukaryota</taxon>
        <taxon>Viridiplantae</taxon>
        <taxon>Chlorophyta</taxon>
        <taxon>core chlorophytes</taxon>
        <taxon>Chlorophyceae</taxon>
        <taxon>CS clade</taxon>
        <taxon>Chlamydomonadales</taxon>
        <taxon>Chlamydomonadales incertae sedis</taxon>
        <taxon>Edaphochlamys</taxon>
    </lineage>
</organism>
<feature type="compositionally biased region" description="Gly residues" evidence="1">
    <location>
        <begin position="460"/>
        <end position="477"/>
    </location>
</feature>
<evidence type="ECO:0000313" key="3">
    <source>
        <dbReference type="Proteomes" id="UP000612055"/>
    </source>
</evidence>
<feature type="compositionally biased region" description="Low complexity" evidence="1">
    <location>
        <begin position="478"/>
        <end position="490"/>
    </location>
</feature>
<reference evidence="2" key="1">
    <citation type="journal article" date="2020" name="bioRxiv">
        <title>Comparative genomics of Chlamydomonas.</title>
        <authorList>
            <person name="Craig R.J."/>
            <person name="Hasan A.R."/>
            <person name="Ness R.W."/>
            <person name="Keightley P.D."/>
        </authorList>
    </citation>
    <scope>NUCLEOTIDE SEQUENCE</scope>
    <source>
        <strain evidence="2">CCAP 11/70</strain>
    </source>
</reference>
<dbReference type="Proteomes" id="UP000612055">
    <property type="component" value="Unassembled WGS sequence"/>
</dbReference>
<feature type="region of interest" description="Disordered" evidence="1">
    <location>
        <begin position="236"/>
        <end position="439"/>
    </location>
</feature>
<feature type="compositionally biased region" description="Low complexity" evidence="1">
    <location>
        <begin position="314"/>
        <end position="327"/>
    </location>
</feature>
<accession>A0A836BVK3</accession>
<feature type="compositionally biased region" description="Low complexity" evidence="1">
    <location>
        <begin position="142"/>
        <end position="158"/>
    </location>
</feature>
<evidence type="ECO:0000256" key="1">
    <source>
        <dbReference type="SAM" id="MobiDB-lite"/>
    </source>
</evidence>
<sequence>MEPNPEPSRLHKPVTRCTSAPHLAPRPPLALPLAHLRLLGRSKPPLPAELRNGQAGSEDPMEVLVLPAGCASTPNTPPAAAGAHSIFQAPLGPGSLQASAALSLPGSHCGHLGLRLSRDRLHDVLLPGLAEGGSEGSRTEGEASGTGTGTSASDLAGTPVEADASGSDGAEGMAGLEGPASGASTGEEGAAEPVPKLVTCSSPLKIKLRIKCGSARPQERAAAGVVEAAPWSAQPLAGTSRSADSGPWTAVRSPTHLPAPPLRPAFAPVLAAPPSPPESPQRLPPPRPSACGTSPPFAPAYAAVGLPAAPPPHALSHMAPLGAAQAPASPPLPLPDLPPPSGARSPDEPMSEPLPPGGYDSDWDSSDSDSAGSARGLQDRSTPGRVVRLRRTVSFADHADAAAASPGAPTPHASVVGSGCSSLPGSPSHGPRRGSSSLRSALCARLQSAMAESLWESLRLGGGAASGDEGAPGGAGADGAPAAAAAAAEACSPRRSRQRSVGLTRKRLLEVPVV</sequence>
<feature type="region of interest" description="Disordered" evidence="1">
    <location>
        <begin position="460"/>
        <end position="514"/>
    </location>
</feature>
<proteinExistence type="predicted"/>
<comment type="caution">
    <text evidence="2">The sequence shown here is derived from an EMBL/GenBank/DDBJ whole genome shotgun (WGS) entry which is preliminary data.</text>
</comment>
<evidence type="ECO:0000313" key="2">
    <source>
        <dbReference type="EMBL" id="KAG2489099.1"/>
    </source>
</evidence>